<feature type="transmembrane region" description="Helical" evidence="2">
    <location>
        <begin position="95"/>
        <end position="121"/>
    </location>
</feature>
<feature type="compositionally biased region" description="Acidic residues" evidence="1">
    <location>
        <begin position="1"/>
        <end position="12"/>
    </location>
</feature>
<accession>A0A2W5R6J7</accession>
<dbReference type="AlphaFoldDB" id="A0A2W5R6J7"/>
<protein>
    <recommendedName>
        <fullName evidence="5">Mitochondrial inner membrane protein</fullName>
    </recommendedName>
</protein>
<comment type="caution">
    <text evidence="3">The sequence shown here is derived from an EMBL/GenBank/DDBJ whole genome shotgun (WGS) entry which is preliminary data.</text>
</comment>
<organism evidence="3 4">
    <name type="scientific">Ancylobacter novellus</name>
    <name type="common">Thiobacillus novellus</name>
    <dbReference type="NCBI Taxonomy" id="921"/>
    <lineage>
        <taxon>Bacteria</taxon>
        <taxon>Pseudomonadati</taxon>
        <taxon>Pseudomonadota</taxon>
        <taxon>Alphaproteobacteria</taxon>
        <taxon>Hyphomicrobiales</taxon>
        <taxon>Xanthobacteraceae</taxon>
        <taxon>Ancylobacter</taxon>
    </lineage>
</organism>
<sequence length="457" mass="45765">MANDDPTLDPTDDTTNTGGKSKSRRRPPPTLDLAANDVTPEKPADPEPAAPQPDEKPVADVEGTAAPEPPPAPVHPTEIPGAAPKAAKPTRQLGFVSGLALALVSGLLGGAVALGVVSTFYSADQNIDSITELEARALNLRQRVDALESRTGAPVAGALAPQELATRLDALETGLTELGSQVNQGESGSPAPDGASAALDTRISALEDKVAALPAPAAAATPEEVAGLGSRIGALEQRVSAIPAPAPAASPQDVANTNARVSALEQRLNDFTARQQASGQGAVQLIALDALHDAIAEGRPFTTELKASRALLGAGGDTLAALEPMAGEGFAGGPALAARLKAATAPAPAPVATPAAGTSTGEQGVLDKLYESAKGLVSIRRSTQAETGAGMEELAMAEAALARRDYTAALVALNALPAAEKQAAAPVISSLEARQAALATVAGLSQHVLATFAGGAQ</sequence>
<dbReference type="EMBL" id="QFQD01000002">
    <property type="protein sequence ID" value="PZQ85698.1"/>
    <property type="molecule type" value="Genomic_DNA"/>
</dbReference>
<dbReference type="Proteomes" id="UP000248887">
    <property type="component" value="Unassembled WGS sequence"/>
</dbReference>
<proteinExistence type="predicted"/>
<evidence type="ECO:0000256" key="2">
    <source>
        <dbReference type="SAM" id="Phobius"/>
    </source>
</evidence>
<reference evidence="3 4" key="1">
    <citation type="submission" date="2017-08" db="EMBL/GenBank/DDBJ databases">
        <title>Infants hospitalized years apart are colonized by the same room-sourced microbial strains.</title>
        <authorList>
            <person name="Brooks B."/>
            <person name="Olm M.R."/>
            <person name="Firek B.A."/>
            <person name="Baker R."/>
            <person name="Thomas B.C."/>
            <person name="Morowitz M.J."/>
            <person name="Banfield J.F."/>
        </authorList>
    </citation>
    <scope>NUCLEOTIDE SEQUENCE [LARGE SCALE GENOMIC DNA]</scope>
    <source>
        <strain evidence="3">S2_005_001_R2_27</strain>
    </source>
</reference>
<keyword evidence="2" id="KW-0472">Membrane</keyword>
<evidence type="ECO:0000313" key="4">
    <source>
        <dbReference type="Proteomes" id="UP000248887"/>
    </source>
</evidence>
<evidence type="ECO:0008006" key="5">
    <source>
        <dbReference type="Google" id="ProtNLM"/>
    </source>
</evidence>
<keyword evidence="2" id="KW-1133">Transmembrane helix</keyword>
<evidence type="ECO:0000313" key="3">
    <source>
        <dbReference type="EMBL" id="PZQ85698.1"/>
    </source>
</evidence>
<evidence type="ECO:0000256" key="1">
    <source>
        <dbReference type="SAM" id="MobiDB-lite"/>
    </source>
</evidence>
<feature type="region of interest" description="Disordered" evidence="1">
    <location>
        <begin position="1"/>
        <end position="86"/>
    </location>
</feature>
<keyword evidence="2" id="KW-0812">Transmembrane</keyword>
<dbReference type="Gene3D" id="1.20.1270.70">
    <property type="entry name" value="Designed single chain three-helix bundle"/>
    <property type="match status" value="1"/>
</dbReference>
<name>A0A2W5R6J7_ANCNO</name>
<gene>
    <name evidence="3" type="ORF">DI549_01100</name>
</gene>